<dbReference type="AlphaFoldDB" id="A0A1Q8V9V4"/>
<evidence type="ECO:0000313" key="6">
    <source>
        <dbReference type="Proteomes" id="UP000186857"/>
    </source>
</evidence>
<dbReference type="InterPro" id="IPR018193">
    <property type="entry name" value="Glyc_kinase_flavodox-like_fold"/>
</dbReference>
<dbReference type="Proteomes" id="UP000186857">
    <property type="component" value="Unassembled WGS sequence"/>
</dbReference>
<dbReference type="InterPro" id="IPR004381">
    <property type="entry name" value="Glycerate_kinase"/>
</dbReference>
<sequence length="398" mass="40084">MPTSIPTRILVAPSGFKESLSPEGVCQAVAAGVRRLLPGAVVVELPLVDGGEGSAATMARATGGDLVTTRVTGPVGDPVDSYLARLGGSAQRTWLVEMAAAAGLRLVPAGMRDPGATTTTGVGELISVALDNGARRIIIGCGDSGTCDGGAGALVALGARLLDAGGDEVDPIGSNLARIQRIETSGMDHRLRDVEVLVAGNMHNLLTGERGVARVFGPQKGASPEQVEALEAGLVHWAGLLTEAFPAQAAHRDLLTGPGTGASGGLGAGLAAGLGARLCSRFDVLMDADLCGVDLDAQIDRADLVITAEGAVDFQTPRGKIPAEVGRRAKLAGKPVIALAGSLGQGSEAVHAAGIDAVMGIIPVPMDLPEAVSRADELVTDATERALRLILLGAAIAA</sequence>
<dbReference type="GO" id="GO:0031388">
    <property type="term" value="P:organic acid phosphorylation"/>
    <property type="evidence" value="ECO:0007669"/>
    <property type="project" value="UniProtKB-UniRule"/>
</dbReference>
<evidence type="ECO:0000313" key="5">
    <source>
        <dbReference type="EMBL" id="OLO44860.1"/>
    </source>
</evidence>
<dbReference type="Gene3D" id="3.40.50.10350">
    <property type="entry name" value="Glycerate kinase, domain 1"/>
    <property type="match status" value="1"/>
</dbReference>
<dbReference type="PANTHER" id="PTHR21599">
    <property type="entry name" value="GLYCERATE KINASE"/>
    <property type="match status" value="1"/>
</dbReference>
<comment type="caution">
    <text evidence="5">The sequence shown here is derived from an EMBL/GenBank/DDBJ whole genome shotgun (WGS) entry which is preliminary data.</text>
</comment>
<evidence type="ECO:0000256" key="2">
    <source>
        <dbReference type="ARBA" id="ARBA00022679"/>
    </source>
</evidence>
<dbReference type="Pfam" id="PF02595">
    <property type="entry name" value="Gly_kinase"/>
    <property type="match status" value="1"/>
</dbReference>
<dbReference type="PANTHER" id="PTHR21599:SF0">
    <property type="entry name" value="GLYCERATE KINASE"/>
    <property type="match status" value="1"/>
</dbReference>
<proteinExistence type="inferred from homology"/>
<dbReference type="RefSeq" id="WP_075376535.1">
    <property type="nucleotide sequence ID" value="NZ_MSKJ01000010.1"/>
</dbReference>
<accession>A0A1Q8V9V4</accession>
<evidence type="ECO:0000256" key="1">
    <source>
        <dbReference type="ARBA" id="ARBA00006284"/>
    </source>
</evidence>
<dbReference type="Gene3D" id="3.90.1510.10">
    <property type="entry name" value="Glycerate kinase, domain 2"/>
    <property type="match status" value="1"/>
</dbReference>
<dbReference type="SUPFAM" id="SSF110738">
    <property type="entry name" value="Glycerate kinase I"/>
    <property type="match status" value="1"/>
</dbReference>
<dbReference type="PIRSF" id="PIRSF006078">
    <property type="entry name" value="GlxK"/>
    <property type="match status" value="1"/>
</dbReference>
<reference evidence="5 6" key="1">
    <citation type="submission" date="2016-12" db="EMBL/GenBank/DDBJ databases">
        <title>Genomic Comparison of strains in the 'Actinomyces naeslundii' Group.</title>
        <authorList>
            <person name="Mughal S.R."/>
            <person name="Do T."/>
            <person name="Gilbert S.C."/>
            <person name="Witherden E.A."/>
            <person name="Didelot X."/>
            <person name="Beighton D."/>
        </authorList>
    </citation>
    <scope>NUCLEOTIDE SEQUENCE [LARGE SCALE GENOMIC DNA]</scope>
    <source>
        <strain evidence="5 6">CCUG 33920</strain>
    </source>
</reference>
<dbReference type="OrthoDB" id="9774290at2"/>
<dbReference type="NCBIfam" id="TIGR00045">
    <property type="entry name" value="glycerate kinase"/>
    <property type="match status" value="1"/>
</dbReference>
<evidence type="ECO:0000256" key="3">
    <source>
        <dbReference type="ARBA" id="ARBA00022777"/>
    </source>
</evidence>
<comment type="similarity">
    <text evidence="1 4">Belongs to the glycerate kinase type-1 family.</text>
</comment>
<evidence type="ECO:0000256" key="4">
    <source>
        <dbReference type="PIRNR" id="PIRNR006078"/>
    </source>
</evidence>
<dbReference type="GO" id="GO:0008887">
    <property type="term" value="F:glycerate kinase activity"/>
    <property type="evidence" value="ECO:0007669"/>
    <property type="project" value="UniProtKB-UniRule"/>
</dbReference>
<dbReference type="InterPro" id="IPR036129">
    <property type="entry name" value="Glycerate_kinase_sf"/>
</dbReference>
<organism evidence="5 6">
    <name type="scientific">Actinomyces oris</name>
    <dbReference type="NCBI Taxonomy" id="544580"/>
    <lineage>
        <taxon>Bacteria</taxon>
        <taxon>Bacillati</taxon>
        <taxon>Actinomycetota</taxon>
        <taxon>Actinomycetes</taxon>
        <taxon>Actinomycetales</taxon>
        <taxon>Actinomycetaceae</taxon>
        <taxon>Actinomyces</taxon>
    </lineage>
</organism>
<dbReference type="EMBL" id="MSKJ01000010">
    <property type="protein sequence ID" value="OLO44860.1"/>
    <property type="molecule type" value="Genomic_DNA"/>
</dbReference>
<gene>
    <name evidence="5" type="ORF">BKH29_05225</name>
</gene>
<protein>
    <submittedName>
        <fullName evidence="5">Glycerate kinase</fullName>
    </submittedName>
</protein>
<keyword evidence="2 4" id="KW-0808">Transferase</keyword>
<keyword evidence="3 4" id="KW-0418">Kinase</keyword>
<dbReference type="InterPro" id="IPR018197">
    <property type="entry name" value="Glycerate_kinase_RE-like"/>
</dbReference>
<name>A0A1Q8V9V4_9ACTO</name>